<comment type="cofactor">
    <cofactor evidence="2">
        <name>Mg(2+)</name>
        <dbReference type="ChEBI" id="CHEBI:18420"/>
    </cofactor>
</comment>
<dbReference type="InterPro" id="IPR020084">
    <property type="entry name" value="NUDIX_hydrolase_CS"/>
</dbReference>
<dbReference type="PANTHER" id="PTHR11839">
    <property type="entry name" value="UDP/ADP-SUGAR PYROPHOSPHATASE"/>
    <property type="match status" value="1"/>
</dbReference>
<name>A0ABS0AT04_9GAMM</name>
<evidence type="ECO:0000259" key="8">
    <source>
        <dbReference type="PROSITE" id="PS51462"/>
    </source>
</evidence>
<comment type="similarity">
    <text evidence="3">Belongs to the Nudix hydrolase family. NudK subfamily.</text>
</comment>
<dbReference type="Gene3D" id="3.90.79.10">
    <property type="entry name" value="Nucleoside Triphosphate Pyrophosphohydrolase"/>
    <property type="match status" value="1"/>
</dbReference>
<gene>
    <name evidence="9" type="ORF">Y5W_02568</name>
</gene>
<organism evidence="9 10">
    <name type="scientific">Alloalcanivorax profundimaris</name>
    <dbReference type="NCBI Taxonomy" id="2735259"/>
    <lineage>
        <taxon>Bacteria</taxon>
        <taxon>Pseudomonadati</taxon>
        <taxon>Pseudomonadota</taxon>
        <taxon>Gammaproteobacteria</taxon>
        <taxon>Oceanospirillales</taxon>
        <taxon>Alcanivoracaceae</taxon>
        <taxon>Alloalcanivorax</taxon>
    </lineage>
</organism>
<evidence type="ECO:0000313" key="10">
    <source>
        <dbReference type="Proteomes" id="UP000662703"/>
    </source>
</evidence>
<evidence type="ECO:0000256" key="6">
    <source>
        <dbReference type="ARBA" id="ARBA00032162"/>
    </source>
</evidence>
<evidence type="ECO:0000256" key="2">
    <source>
        <dbReference type="ARBA" id="ARBA00001946"/>
    </source>
</evidence>
<accession>A0ABS0AT04</accession>
<dbReference type="InterPro" id="IPR000086">
    <property type="entry name" value="NUDIX_hydrolase_dom"/>
</dbReference>
<feature type="domain" description="Nudix hydrolase" evidence="8">
    <location>
        <begin position="23"/>
        <end position="154"/>
    </location>
</feature>
<dbReference type="PROSITE" id="PS51462">
    <property type="entry name" value="NUDIX"/>
    <property type="match status" value="1"/>
</dbReference>
<evidence type="ECO:0000256" key="4">
    <source>
        <dbReference type="ARBA" id="ARBA00016377"/>
    </source>
</evidence>
<dbReference type="Proteomes" id="UP000662703">
    <property type="component" value="Unassembled WGS sequence"/>
</dbReference>
<comment type="caution">
    <text evidence="9">The sequence shown here is derived from an EMBL/GenBank/DDBJ whole genome shotgun (WGS) entry which is preliminary data.</text>
</comment>
<keyword evidence="10" id="KW-1185">Reference proteome</keyword>
<proteinExistence type="inferred from homology"/>
<dbReference type="PANTHER" id="PTHR11839:SF18">
    <property type="entry name" value="NUDIX HYDROLASE DOMAIN-CONTAINING PROTEIN"/>
    <property type="match status" value="1"/>
</dbReference>
<sequence length="170" mass="18160">MKTVYENPWFGVIQDGRFHFIKETGADNGAVVLARQAGDFLFVRVRRPAHDDTFIEAPRGYGESGESAARCAARELREETGFAVAPDALVTLGWLRPNSAILASSVQAFFAEIPGDAEPAATDGETEGMVRIPEADLPRALADGRLGDGFTLAALALFWALKPGDRPGAG</sequence>
<dbReference type="SUPFAM" id="SSF55811">
    <property type="entry name" value="Nudix"/>
    <property type="match status" value="1"/>
</dbReference>
<evidence type="ECO:0000256" key="1">
    <source>
        <dbReference type="ARBA" id="ARBA00000847"/>
    </source>
</evidence>
<protein>
    <recommendedName>
        <fullName evidence="4">GDP-mannose pyrophosphatase</fullName>
    </recommendedName>
    <alternativeName>
        <fullName evidence="6">GDP-mannose hydrolase</fullName>
    </alternativeName>
    <alternativeName>
        <fullName evidence="7">GDPMK</fullName>
    </alternativeName>
</protein>
<dbReference type="Pfam" id="PF00293">
    <property type="entry name" value="NUDIX"/>
    <property type="match status" value="1"/>
</dbReference>
<reference evidence="9 10" key="1">
    <citation type="submission" date="2012-09" db="EMBL/GenBank/DDBJ databases">
        <title>Genome Sequence of alkane-degrading Bacterium Alcanivorax sp. 521-1.</title>
        <authorList>
            <person name="Lai Q."/>
            <person name="Shao Z."/>
        </authorList>
    </citation>
    <scope>NUCLEOTIDE SEQUENCE [LARGE SCALE GENOMIC DNA]</scope>
    <source>
        <strain evidence="9 10">521-1</strain>
    </source>
</reference>
<dbReference type="EMBL" id="ARXX01000041">
    <property type="protein sequence ID" value="MBF5057274.1"/>
    <property type="molecule type" value="Genomic_DNA"/>
</dbReference>
<evidence type="ECO:0000256" key="3">
    <source>
        <dbReference type="ARBA" id="ARBA00007275"/>
    </source>
</evidence>
<dbReference type="CDD" id="cd03424">
    <property type="entry name" value="NUDIX_ADPRase_Nudt5_UGPPase_Nudt14"/>
    <property type="match status" value="1"/>
</dbReference>
<evidence type="ECO:0000256" key="5">
    <source>
        <dbReference type="ARBA" id="ARBA00022801"/>
    </source>
</evidence>
<dbReference type="GO" id="GO:0016787">
    <property type="term" value="F:hydrolase activity"/>
    <property type="evidence" value="ECO:0007669"/>
    <property type="project" value="UniProtKB-KW"/>
</dbReference>
<evidence type="ECO:0000256" key="7">
    <source>
        <dbReference type="ARBA" id="ARBA00032272"/>
    </source>
</evidence>
<dbReference type="RefSeq" id="WP_194865544.1">
    <property type="nucleotide sequence ID" value="NZ_ARXX01000041.1"/>
</dbReference>
<comment type="catalytic activity">
    <reaction evidence="1">
        <text>GDP-alpha-D-mannose + H2O = alpha-D-mannose 1-phosphate + GMP + 2 H(+)</text>
        <dbReference type="Rhea" id="RHEA:27978"/>
        <dbReference type="ChEBI" id="CHEBI:15377"/>
        <dbReference type="ChEBI" id="CHEBI:15378"/>
        <dbReference type="ChEBI" id="CHEBI:57527"/>
        <dbReference type="ChEBI" id="CHEBI:58115"/>
        <dbReference type="ChEBI" id="CHEBI:58409"/>
    </reaction>
</comment>
<dbReference type="PROSITE" id="PS00893">
    <property type="entry name" value="NUDIX_BOX"/>
    <property type="match status" value="1"/>
</dbReference>
<keyword evidence="5 9" id="KW-0378">Hydrolase</keyword>
<dbReference type="InterPro" id="IPR015797">
    <property type="entry name" value="NUDIX_hydrolase-like_dom_sf"/>
</dbReference>
<evidence type="ECO:0000313" key="9">
    <source>
        <dbReference type="EMBL" id="MBF5057274.1"/>
    </source>
</evidence>